<dbReference type="GO" id="GO:0005524">
    <property type="term" value="F:ATP binding"/>
    <property type="evidence" value="ECO:0007669"/>
    <property type="project" value="UniProtKB-KW"/>
</dbReference>
<keyword evidence="7" id="KW-0067">ATP-binding</keyword>
<evidence type="ECO:0000256" key="12">
    <source>
        <dbReference type="ARBA" id="ARBA00048244"/>
    </source>
</evidence>
<dbReference type="GO" id="GO:0008893">
    <property type="term" value="F:guanosine-3',5'-bis(diphosphate) 3'-diphosphatase activity"/>
    <property type="evidence" value="ECO:0007669"/>
    <property type="project" value="TreeGrafter"/>
</dbReference>
<dbReference type="PROSITE" id="PS51831">
    <property type="entry name" value="HD"/>
    <property type="match status" value="1"/>
</dbReference>
<comment type="similarity">
    <text evidence="13">Belongs to the relA/spoT family.</text>
</comment>
<dbReference type="Gene3D" id="3.30.70.260">
    <property type="match status" value="1"/>
</dbReference>
<dbReference type="SMART" id="SM00954">
    <property type="entry name" value="RelA_SpoT"/>
    <property type="match status" value="1"/>
</dbReference>
<dbReference type="SUPFAM" id="SSF81271">
    <property type="entry name" value="TGS-like"/>
    <property type="match status" value="1"/>
</dbReference>
<dbReference type="Pfam" id="PF13291">
    <property type="entry name" value="ACT_4"/>
    <property type="match status" value="1"/>
</dbReference>
<dbReference type="Pfam" id="PF19296">
    <property type="entry name" value="RelA_AH_RIS"/>
    <property type="match status" value="1"/>
</dbReference>
<dbReference type="Gene3D" id="3.30.460.10">
    <property type="entry name" value="Beta Polymerase, domain 2"/>
    <property type="match status" value="1"/>
</dbReference>
<dbReference type="NCBIfam" id="NF008124">
    <property type="entry name" value="PRK10872.1"/>
    <property type="match status" value="1"/>
</dbReference>
<dbReference type="NCBIfam" id="TIGR00691">
    <property type="entry name" value="spoT_relA"/>
    <property type="match status" value="1"/>
</dbReference>
<dbReference type="AlphaFoldDB" id="A0A6M8UHT8"/>
<evidence type="ECO:0000256" key="5">
    <source>
        <dbReference type="ARBA" id="ARBA00022741"/>
    </source>
</evidence>
<evidence type="ECO:0000256" key="1">
    <source>
        <dbReference type="ARBA" id="ARBA00004976"/>
    </source>
</evidence>
<dbReference type="GO" id="GO:0008728">
    <property type="term" value="F:GTP diphosphokinase activity"/>
    <property type="evidence" value="ECO:0007669"/>
    <property type="project" value="UniProtKB-EC"/>
</dbReference>
<gene>
    <name evidence="17" type="ORF">PMPD1_3544</name>
</gene>
<dbReference type="CDD" id="cd04876">
    <property type="entry name" value="ACT_RelA-SpoT"/>
    <property type="match status" value="1"/>
</dbReference>
<dbReference type="PANTHER" id="PTHR21262">
    <property type="entry name" value="GUANOSINE-3',5'-BIS DIPHOSPHATE 3'-PYROPHOSPHOHYDROLASE"/>
    <property type="match status" value="1"/>
</dbReference>
<feature type="domain" description="ACT" evidence="14">
    <location>
        <begin position="671"/>
        <end position="745"/>
    </location>
</feature>
<comment type="pathway">
    <text evidence="1">Purine metabolism; ppGpp biosynthesis; ppGpp from GTP: step 1/2.</text>
</comment>
<dbReference type="InterPro" id="IPR043519">
    <property type="entry name" value="NT_sf"/>
</dbReference>
<dbReference type="EMBL" id="CP054212">
    <property type="protein sequence ID" value="QKJ88461.1"/>
    <property type="molecule type" value="Genomic_DNA"/>
</dbReference>
<evidence type="ECO:0000256" key="6">
    <source>
        <dbReference type="ARBA" id="ARBA00022777"/>
    </source>
</evidence>
<dbReference type="InterPro" id="IPR033655">
    <property type="entry name" value="TGS_RelA/SpoT"/>
</dbReference>
<dbReference type="CDD" id="cd01668">
    <property type="entry name" value="TGS_RSH"/>
    <property type="match status" value="1"/>
</dbReference>
<dbReference type="InterPro" id="IPR045600">
    <property type="entry name" value="RelA/SpoT_AH_RIS"/>
</dbReference>
<keyword evidence="8" id="KW-0342">GTP-binding</keyword>
<dbReference type="Pfam" id="PF02824">
    <property type="entry name" value="TGS"/>
    <property type="match status" value="1"/>
</dbReference>
<dbReference type="SUPFAM" id="SSF109604">
    <property type="entry name" value="HD-domain/PDEase-like"/>
    <property type="match status" value="1"/>
</dbReference>
<evidence type="ECO:0000256" key="9">
    <source>
        <dbReference type="ARBA" id="ARBA00029754"/>
    </source>
</evidence>
<dbReference type="GO" id="GO:0015969">
    <property type="term" value="P:guanosine tetraphosphate metabolic process"/>
    <property type="evidence" value="ECO:0007669"/>
    <property type="project" value="InterPro"/>
</dbReference>
<dbReference type="InterPro" id="IPR045865">
    <property type="entry name" value="ACT-like_dom_sf"/>
</dbReference>
<evidence type="ECO:0000313" key="17">
    <source>
        <dbReference type="EMBL" id="QKJ88461.1"/>
    </source>
</evidence>
<dbReference type="Pfam" id="PF04607">
    <property type="entry name" value="RelA_SpoT"/>
    <property type="match status" value="1"/>
</dbReference>
<evidence type="ECO:0000256" key="7">
    <source>
        <dbReference type="ARBA" id="ARBA00022840"/>
    </source>
</evidence>
<organism evidence="17 18">
    <name type="scientific">Paramixta manurensis</name>
    <dbReference type="NCBI Taxonomy" id="2740817"/>
    <lineage>
        <taxon>Bacteria</taxon>
        <taxon>Pseudomonadati</taxon>
        <taxon>Pseudomonadota</taxon>
        <taxon>Gammaproteobacteria</taxon>
        <taxon>Enterobacterales</taxon>
        <taxon>Erwiniaceae</taxon>
        <taxon>Paramixta</taxon>
    </lineage>
</organism>
<evidence type="ECO:0000256" key="8">
    <source>
        <dbReference type="ARBA" id="ARBA00023134"/>
    </source>
</evidence>
<keyword evidence="5" id="KW-0547">Nucleotide-binding</keyword>
<dbReference type="InterPro" id="IPR002912">
    <property type="entry name" value="ACT_dom"/>
</dbReference>
<evidence type="ECO:0000313" key="18">
    <source>
        <dbReference type="Proteomes" id="UP000505325"/>
    </source>
</evidence>
<feature type="domain" description="TGS" evidence="16">
    <location>
        <begin position="406"/>
        <end position="467"/>
    </location>
</feature>
<dbReference type="InterPro" id="IPR006674">
    <property type="entry name" value="HD_domain"/>
</dbReference>
<dbReference type="FunFam" id="3.10.20.30:FF:000002">
    <property type="entry name" value="GTP pyrophosphokinase (RelA/SpoT)"/>
    <property type="match status" value="1"/>
</dbReference>
<dbReference type="PANTHER" id="PTHR21262:SF31">
    <property type="entry name" value="GTP PYROPHOSPHOKINASE"/>
    <property type="match status" value="1"/>
</dbReference>
<dbReference type="FunFam" id="3.30.70.260:FF:000010">
    <property type="entry name" value="GTP pyrophosphokinase RelA"/>
    <property type="match status" value="1"/>
</dbReference>
<keyword evidence="6 17" id="KW-0418">Kinase</keyword>
<dbReference type="Gene3D" id="1.10.3210.10">
    <property type="entry name" value="Hypothetical protein af1432"/>
    <property type="match status" value="1"/>
</dbReference>
<dbReference type="EC" id="2.7.6.5" evidence="2"/>
<dbReference type="PROSITE" id="PS51671">
    <property type="entry name" value="ACT"/>
    <property type="match status" value="1"/>
</dbReference>
<dbReference type="GO" id="GO:0015949">
    <property type="term" value="P:nucleobase-containing small molecule interconversion"/>
    <property type="evidence" value="ECO:0007669"/>
    <property type="project" value="UniProtKB-ARBA"/>
</dbReference>
<protein>
    <recommendedName>
        <fullName evidence="3">GTP pyrophosphokinase</fullName>
        <ecNumber evidence="2">2.7.6.5</ecNumber>
    </recommendedName>
    <alternativeName>
        <fullName evidence="10">(p)ppGpp synthase</fullName>
    </alternativeName>
    <alternativeName>
        <fullName evidence="9">ATP:GTP 3'-pyrophosphotransferase</fullName>
    </alternativeName>
    <alternativeName>
        <fullName evidence="11">ppGpp synthase I</fullName>
    </alternativeName>
</protein>
<evidence type="ECO:0000256" key="3">
    <source>
        <dbReference type="ARBA" id="ARBA00019852"/>
    </source>
</evidence>
<evidence type="ECO:0000256" key="2">
    <source>
        <dbReference type="ARBA" id="ARBA00013251"/>
    </source>
</evidence>
<dbReference type="InterPro" id="IPR012676">
    <property type="entry name" value="TGS-like"/>
</dbReference>
<accession>A0A6M8UHT8</accession>
<evidence type="ECO:0000256" key="10">
    <source>
        <dbReference type="ARBA" id="ARBA00032407"/>
    </source>
</evidence>
<dbReference type="GO" id="GO:0005525">
    <property type="term" value="F:GTP binding"/>
    <property type="evidence" value="ECO:0007669"/>
    <property type="project" value="UniProtKB-KW"/>
</dbReference>
<evidence type="ECO:0000256" key="11">
    <source>
        <dbReference type="ARBA" id="ARBA00033308"/>
    </source>
</evidence>
<sequence length="745" mass="84145">MVAVRSAHLNTAGEFALDQWITSLAIANPQSCERLAEAWRYCEAATQNHPEQAQLLWRGIEMVEILSMLSMDNDSLRAALLFPLVNANVVSEETLEEAFGKGIVSLVHGVRDMDAIRQLKATHNDSMASEQVDNVRRMLLAMVEDFRCVVIKLAERIAHLREVKDAPEDERVLAAKECTNIYAPLANRLGIGQLKWELEDFCFRYLHPDEYKRIAKLLHERRIDREQYIDSFVENLRKEMATEGVKAEVYGRPKHIYSIWRKMQKKALAFDELFDVRAVRIVAERLQDCYGALGIVHTLYRHLPNEFDDYVANPKPNGYQSIHTVVLGPQGKTVEIQIRTRQMHEDAELGVAAHWKYKEGPGSSSARGASGHEERIAWLRKLIAWQEEMADSGEMLDEVRSQVFDDRVYVFTPKGDVVDLPAGSTPLDFAYHIHSDIGHRCIGAKIGGRIVPFTYQLQMGDQVDIITQKQPNPSRDWLNPNLGYVTTSRGRSKIHAWFRKQDRDKNIVAGRQILDNELNQLDISSKEAEKLLLPRYNFGTLDELLAAIGGGDIRLNQMVNFLQSQLNKPSAEEEDREALRQLTQKSHASSARSGKESGRVVVEGVGNLMHHIARCCQPIPGDDIVGFITQGRGISIHRADCDQLAELISHAPERIVDAVWGESYSSGYSLVVRVTANDRSGLLRDITTILANEKVNVLGVSSRSDTKKQLATIDMDIEIYNQQVLSRVLARLNQVPDIIDAKRLH</sequence>
<reference evidence="17 18" key="1">
    <citation type="submission" date="2020-06" db="EMBL/GenBank/DDBJ databases">
        <title>Genome sequence of Paramixta manurensis strain PD-1.</title>
        <authorList>
            <person name="Lee C.W."/>
            <person name="Kim J."/>
        </authorList>
    </citation>
    <scope>NUCLEOTIDE SEQUENCE [LARGE SCALE GENOMIC DNA]</scope>
    <source>
        <strain evidence="17 18">PD-1</strain>
    </source>
</reference>
<keyword evidence="18" id="KW-1185">Reference proteome</keyword>
<proteinExistence type="inferred from homology"/>
<comment type="function">
    <text evidence="13">In eubacteria ppGpp (guanosine 3'-diphosphate 5'-diphosphate) is a mediator of the stringent response that coordinates a variety of cellular activities in response to changes in nutritional abundance.</text>
</comment>
<dbReference type="Gene3D" id="3.10.20.30">
    <property type="match status" value="1"/>
</dbReference>
<dbReference type="CDD" id="cd05399">
    <property type="entry name" value="NT_Rel-Spo_like"/>
    <property type="match status" value="1"/>
</dbReference>
<dbReference type="SUPFAM" id="SSF81301">
    <property type="entry name" value="Nucleotidyltransferase"/>
    <property type="match status" value="1"/>
</dbReference>
<dbReference type="KEGG" id="pmak:PMPD1_3544"/>
<dbReference type="InterPro" id="IPR012675">
    <property type="entry name" value="Beta-grasp_dom_sf"/>
</dbReference>
<dbReference type="Proteomes" id="UP000505325">
    <property type="component" value="Chromosome"/>
</dbReference>
<dbReference type="GO" id="GO:0016301">
    <property type="term" value="F:kinase activity"/>
    <property type="evidence" value="ECO:0007669"/>
    <property type="project" value="UniProtKB-KW"/>
</dbReference>
<dbReference type="SUPFAM" id="SSF55021">
    <property type="entry name" value="ACT-like"/>
    <property type="match status" value="1"/>
</dbReference>
<keyword evidence="4" id="KW-0808">Transferase</keyword>
<dbReference type="InterPro" id="IPR004811">
    <property type="entry name" value="RelA/Spo_fam"/>
</dbReference>
<dbReference type="PROSITE" id="PS51880">
    <property type="entry name" value="TGS"/>
    <property type="match status" value="1"/>
</dbReference>
<name>A0A6M8UHT8_9GAMM</name>
<evidence type="ECO:0000259" key="14">
    <source>
        <dbReference type="PROSITE" id="PS51671"/>
    </source>
</evidence>
<dbReference type="FunFam" id="1.10.3210.10:FF:000007">
    <property type="entry name" value="GTP pyrophosphokinase"/>
    <property type="match status" value="1"/>
</dbReference>
<dbReference type="InterPro" id="IPR004095">
    <property type="entry name" value="TGS"/>
</dbReference>
<evidence type="ECO:0000256" key="13">
    <source>
        <dbReference type="RuleBase" id="RU003847"/>
    </source>
</evidence>
<feature type="domain" description="HD" evidence="15">
    <location>
        <begin position="55"/>
        <end position="160"/>
    </location>
</feature>
<dbReference type="FunFam" id="3.30.460.10:FF:000001">
    <property type="entry name" value="GTP pyrophosphokinase RelA"/>
    <property type="match status" value="1"/>
</dbReference>
<comment type="catalytic activity">
    <reaction evidence="12">
        <text>GTP + ATP = guanosine 3'-diphosphate 5'-triphosphate + AMP</text>
        <dbReference type="Rhea" id="RHEA:22088"/>
        <dbReference type="ChEBI" id="CHEBI:30616"/>
        <dbReference type="ChEBI" id="CHEBI:37565"/>
        <dbReference type="ChEBI" id="CHEBI:142410"/>
        <dbReference type="ChEBI" id="CHEBI:456215"/>
        <dbReference type="EC" id="2.7.6.5"/>
    </reaction>
</comment>
<dbReference type="Pfam" id="PF13328">
    <property type="entry name" value="HD_4"/>
    <property type="match status" value="1"/>
</dbReference>
<evidence type="ECO:0000259" key="15">
    <source>
        <dbReference type="PROSITE" id="PS51831"/>
    </source>
</evidence>
<evidence type="ECO:0000259" key="16">
    <source>
        <dbReference type="PROSITE" id="PS51880"/>
    </source>
</evidence>
<dbReference type="GO" id="GO:0005886">
    <property type="term" value="C:plasma membrane"/>
    <property type="evidence" value="ECO:0007669"/>
    <property type="project" value="TreeGrafter"/>
</dbReference>
<dbReference type="RefSeq" id="WP_173635317.1">
    <property type="nucleotide sequence ID" value="NZ_CP054212.1"/>
</dbReference>
<dbReference type="InterPro" id="IPR007685">
    <property type="entry name" value="RelA_SpoT"/>
</dbReference>
<evidence type="ECO:0000256" key="4">
    <source>
        <dbReference type="ARBA" id="ARBA00022679"/>
    </source>
</evidence>
<dbReference type="GO" id="GO:0042594">
    <property type="term" value="P:response to starvation"/>
    <property type="evidence" value="ECO:0007669"/>
    <property type="project" value="TreeGrafter"/>
</dbReference>